<protein>
    <submittedName>
        <fullName evidence="1">Uncharacterized protein</fullName>
    </submittedName>
</protein>
<name>A0A412H038_9BACT</name>
<accession>A0A412H038</accession>
<dbReference type="RefSeq" id="WP_118482685.1">
    <property type="nucleotide sequence ID" value="NZ_QRUU01000001.1"/>
</dbReference>
<comment type="caution">
    <text evidence="1">The sequence shown here is derived from an EMBL/GenBank/DDBJ whole genome shotgun (WGS) entry which is preliminary data.</text>
</comment>
<evidence type="ECO:0000313" key="1">
    <source>
        <dbReference type="EMBL" id="RGS00574.1"/>
    </source>
</evidence>
<reference evidence="1 2" key="1">
    <citation type="submission" date="2018-08" db="EMBL/GenBank/DDBJ databases">
        <title>A genome reference for cultivated species of the human gut microbiota.</title>
        <authorList>
            <person name="Zou Y."/>
            <person name="Xue W."/>
            <person name="Luo G."/>
        </authorList>
    </citation>
    <scope>NUCLEOTIDE SEQUENCE [LARGE SCALE GENOMIC DNA]</scope>
    <source>
        <strain evidence="1 2">AF24-2</strain>
    </source>
</reference>
<dbReference type="Proteomes" id="UP000285864">
    <property type="component" value="Unassembled WGS sequence"/>
</dbReference>
<dbReference type="EMBL" id="QRUU01000001">
    <property type="protein sequence ID" value="RGS00574.1"/>
    <property type="molecule type" value="Genomic_DNA"/>
</dbReference>
<sequence>MSNEHKNKWSNAEIIKLAEEYYTKFEAERKKLPFWVNLVDVIGANENAHTRILQILLSYKSENNYPIFDSFIRRFAPNRKNFKSIGKYQFKLNHTFKFNEGKDEGRRYSDIYAYPHDYRSGVSIIIENKINYAEDRNGQVEDYIKGMYHDRKDNNLNNTPNDNCYAFYIIPEMLSCKKDVGVHDKKGRQKVKDDILGQYITDDHYVLLTYKEDILPWLKEEILLSTYYKEKYLILNIELYVSYLENRFNMRDNINKTQLNILHNMEEVNSLKLYELIELRKAVETLSKDQKTDLLNHFENLISKELKPYFIINNKGNNEYYKGFYVYINRDAPLSFYCELNVKEDEPSLSIGIAEDDRKKDGDLTEELNKVQDESEEAISGFSEIVENRGREDGYYPKFSFYNLTYKNIKSILSDILPKIISKFKDKFLEEG</sequence>
<dbReference type="AlphaFoldDB" id="A0A412H038"/>
<evidence type="ECO:0000313" key="2">
    <source>
        <dbReference type="Proteomes" id="UP000285864"/>
    </source>
</evidence>
<gene>
    <name evidence="1" type="ORF">DWY20_00350</name>
</gene>
<organism evidence="1 2">
    <name type="scientific">Phocaeicola coprocola</name>
    <dbReference type="NCBI Taxonomy" id="310298"/>
    <lineage>
        <taxon>Bacteria</taxon>
        <taxon>Pseudomonadati</taxon>
        <taxon>Bacteroidota</taxon>
        <taxon>Bacteroidia</taxon>
        <taxon>Bacteroidales</taxon>
        <taxon>Bacteroidaceae</taxon>
        <taxon>Phocaeicola</taxon>
    </lineage>
</organism>
<keyword evidence="2" id="KW-1185">Reference proteome</keyword>
<proteinExistence type="predicted"/>